<dbReference type="EMBL" id="JBJKBG010000003">
    <property type="protein sequence ID" value="KAL3746827.1"/>
    <property type="molecule type" value="Genomic_DNA"/>
</dbReference>
<name>A0ABD3LAG2_EUCGL</name>
<feature type="domain" description="Neprosin PEP catalytic" evidence="2">
    <location>
        <begin position="164"/>
        <end position="428"/>
    </location>
</feature>
<evidence type="ECO:0000256" key="1">
    <source>
        <dbReference type="SAM" id="SignalP"/>
    </source>
</evidence>
<evidence type="ECO:0000259" key="2">
    <source>
        <dbReference type="PROSITE" id="PS52045"/>
    </source>
</evidence>
<accession>A0ABD3LAG2</accession>
<comment type="caution">
    <text evidence="3">The sequence shown here is derived from an EMBL/GenBank/DDBJ whole genome shotgun (WGS) entry which is preliminary data.</text>
</comment>
<dbReference type="Gene3D" id="3.90.1320.10">
    <property type="entry name" value="Outer-capsid protein sigma 3, large lobe"/>
    <property type="match status" value="1"/>
</dbReference>
<dbReference type="PROSITE" id="PS52045">
    <property type="entry name" value="NEPROSIN_PEP_CD"/>
    <property type="match status" value="1"/>
</dbReference>
<reference evidence="3 4" key="1">
    <citation type="submission" date="2024-11" db="EMBL/GenBank/DDBJ databases">
        <title>Chromosome-level genome assembly of Eucalyptus globulus Labill. provides insights into its genome evolution.</title>
        <authorList>
            <person name="Li X."/>
        </authorList>
    </citation>
    <scope>NUCLEOTIDE SEQUENCE [LARGE SCALE GENOMIC DNA]</scope>
    <source>
        <strain evidence="3">CL2024</strain>
        <tissue evidence="3">Fresh tender leaves</tissue>
    </source>
</reference>
<feature type="chain" id="PRO_5044851015" description="Neprosin PEP catalytic domain-containing protein" evidence="1">
    <location>
        <begin position="23"/>
        <end position="428"/>
    </location>
</feature>
<dbReference type="InterPro" id="IPR025521">
    <property type="entry name" value="Neprosin_propep"/>
</dbReference>
<keyword evidence="1" id="KW-0732">Signal</keyword>
<organism evidence="3 4">
    <name type="scientific">Eucalyptus globulus</name>
    <name type="common">Tasmanian blue gum</name>
    <dbReference type="NCBI Taxonomy" id="34317"/>
    <lineage>
        <taxon>Eukaryota</taxon>
        <taxon>Viridiplantae</taxon>
        <taxon>Streptophyta</taxon>
        <taxon>Embryophyta</taxon>
        <taxon>Tracheophyta</taxon>
        <taxon>Spermatophyta</taxon>
        <taxon>Magnoliopsida</taxon>
        <taxon>eudicotyledons</taxon>
        <taxon>Gunneridae</taxon>
        <taxon>Pentapetalae</taxon>
        <taxon>rosids</taxon>
        <taxon>malvids</taxon>
        <taxon>Myrtales</taxon>
        <taxon>Myrtaceae</taxon>
        <taxon>Myrtoideae</taxon>
        <taxon>Eucalypteae</taxon>
        <taxon>Eucalyptus</taxon>
    </lineage>
</organism>
<dbReference type="Pfam" id="PF03080">
    <property type="entry name" value="Neprosin"/>
    <property type="match status" value="1"/>
</dbReference>
<protein>
    <recommendedName>
        <fullName evidence="2">Neprosin PEP catalytic domain-containing protein</fullName>
    </recommendedName>
</protein>
<gene>
    <name evidence="3" type="ORF">ACJRO7_015725</name>
</gene>
<dbReference type="PANTHER" id="PTHR31589:SF2">
    <property type="entry name" value="ASLB (DUF239)-RELATED"/>
    <property type="match status" value="1"/>
</dbReference>
<dbReference type="Proteomes" id="UP001634007">
    <property type="component" value="Unassembled WGS sequence"/>
</dbReference>
<feature type="signal peptide" evidence="1">
    <location>
        <begin position="1"/>
        <end position="22"/>
    </location>
</feature>
<keyword evidence="4" id="KW-1185">Reference proteome</keyword>
<evidence type="ECO:0000313" key="4">
    <source>
        <dbReference type="Proteomes" id="UP001634007"/>
    </source>
</evidence>
<dbReference type="AlphaFoldDB" id="A0ABD3LAG2"/>
<dbReference type="Pfam" id="PF14365">
    <property type="entry name" value="Neprosin_AP"/>
    <property type="match status" value="1"/>
</dbReference>
<evidence type="ECO:0000313" key="3">
    <source>
        <dbReference type="EMBL" id="KAL3746827.1"/>
    </source>
</evidence>
<sequence length="428" mass="47979">MEKVGFMLFLAMVLCWATMANSASRKSMNREAAEDEDDIDRRLRLLNKPAVKSIQSADGDIIDCVDMHKQPAFDHPAMKEHVIQMEPSIKLPSENKATKVESSKPVISQTWQKSGSCPRGTIPIRRVRRQDLLRASSPEQFGKMYHPHSQDYVANSTLNENVRNVVINGTRVSLPYTKDRDQAILVTVGYNYIGASSDINLWNPNLDLPDDFTTAQIWLLGGPGNKYESVEAGWMVNPKLYGDKQSRLFTHWTVDGSVSTGCFDLTCSGFVQTSSEVALGSALGPISSEREQYQISVGIFLDPHSTNWWLRLTNNLVLGYFPGSLFFYLKRSAIMVNWGGQVYSTMVKKTPHTRTAMGSGEYSGALHGHACYINHVRIVDFSLSLKYPEWVGVYSDEVYCYNGNNHRDGYVGEPVFYFGGPGQNHFCP</sequence>
<dbReference type="InterPro" id="IPR053168">
    <property type="entry name" value="Glutamic_endopeptidase"/>
</dbReference>
<proteinExistence type="predicted"/>
<dbReference type="InterPro" id="IPR004314">
    <property type="entry name" value="Neprosin"/>
</dbReference>
<dbReference type="PANTHER" id="PTHR31589">
    <property type="entry name" value="PROTEIN, PUTATIVE (DUF239)-RELATED-RELATED"/>
    <property type="match status" value="1"/>
</dbReference>